<dbReference type="GO" id="GO:0005886">
    <property type="term" value="C:plasma membrane"/>
    <property type="evidence" value="ECO:0007669"/>
    <property type="project" value="UniProtKB-SubCell"/>
</dbReference>
<feature type="chain" id="PRO_5039747066" description="Phosphate-binding protein" evidence="10">
    <location>
        <begin position="20"/>
        <end position="289"/>
    </location>
</feature>
<evidence type="ECO:0000256" key="2">
    <source>
        <dbReference type="ARBA" id="ARBA00004193"/>
    </source>
</evidence>
<organism evidence="12 13">
    <name type="scientific">Lawsonibacter faecis</name>
    <dbReference type="NCBI Taxonomy" id="2763052"/>
    <lineage>
        <taxon>Bacteria</taxon>
        <taxon>Bacillati</taxon>
        <taxon>Bacillota</taxon>
        <taxon>Clostridia</taxon>
        <taxon>Eubacteriales</taxon>
        <taxon>Oscillospiraceae</taxon>
        <taxon>Lawsonibacter</taxon>
    </lineage>
</organism>
<dbReference type="GO" id="GO:0042301">
    <property type="term" value="F:phosphate ion binding"/>
    <property type="evidence" value="ECO:0007669"/>
    <property type="project" value="UniProtKB-UniRule"/>
</dbReference>
<comment type="subunit">
    <text evidence="4 10">The complex is composed of two ATP-binding proteins (PstB), two transmembrane proteins (PstC and PstA) and a solute-binding protein (PstS).</text>
</comment>
<dbReference type="InterPro" id="IPR050811">
    <property type="entry name" value="Phosphate_ABC_transporter"/>
</dbReference>
<keyword evidence="10" id="KW-1003">Cell membrane</keyword>
<evidence type="ECO:0000256" key="5">
    <source>
        <dbReference type="ARBA" id="ARBA00022448"/>
    </source>
</evidence>
<dbReference type="InterPro" id="IPR011862">
    <property type="entry name" value="Phos-bd"/>
</dbReference>
<dbReference type="CDD" id="cd13653">
    <property type="entry name" value="PBP2_phosphate_like_1"/>
    <property type="match status" value="1"/>
</dbReference>
<comment type="similarity">
    <text evidence="3 10">Belongs to the PstS family.</text>
</comment>
<keyword evidence="10" id="KW-0472">Membrane</keyword>
<evidence type="ECO:0000313" key="12">
    <source>
        <dbReference type="EMBL" id="MBC5737317.1"/>
    </source>
</evidence>
<keyword evidence="13" id="KW-1185">Reference proteome</keyword>
<name>A0A8J6J755_9FIRM</name>
<keyword evidence="8 10" id="KW-0564">Palmitate</keyword>
<comment type="function">
    <text evidence="10">Involved in the system for phosphate transport across the cytoplasmic membrane.</text>
</comment>
<dbReference type="RefSeq" id="WP_186919156.1">
    <property type="nucleotide sequence ID" value="NZ_JACOPQ010000007.1"/>
</dbReference>
<evidence type="ECO:0000259" key="11">
    <source>
        <dbReference type="Pfam" id="PF12849"/>
    </source>
</evidence>
<evidence type="ECO:0000256" key="4">
    <source>
        <dbReference type="ARBA" id="ARBA00011529"/>
    </source>
</evidence>
<comment type="subcellular location">
    <subcellularLocation>
        <location evidence="2 10">Cell membrane</location>
        <topology evidence="2 10">Lipid-anchor</topology>
    </subcellularLocation>
</comment>
<keyword evidence="9 10" id="KW-0449">Lipoprotein</keyword>
<evidence type="ECO:0000256" key="9">
    <source>
        <dbReference type="ARBA" id="ARBA00023288"/>
    </source>
</evidence>
<gene>
    <name evidence="12" type="ORF">H8S62_09905</name>
</gene>
<dbReference type="AlphaFoldDB" id="A0A8J6J755"/>
<dbReference type="GO" id="GO:0006817">
    <property type="term" value="P:phosphate ion transport"/>
    <property type="evidence" value="ECO:0007669"/>
    <property type="project" value="UniProtKB-UniRule"/>
</dbReference>
<keyword evidence="5 10" id="KW-0813">Transport</keyword>
<evidence type="ECO:0000256" key="7">
    <source>
        <dbReference type="ARBA" id="ARBA00022729"/>
    </source>
</evidence>
<dbReference type="EMBL" id="JACOPQ010000007">
    <property type="protein sequence ID" value="MBC5737317.1"/>
    <property type="molecule type" value="Genomic_DNA"/>
</dbReference>
<evidence type="ECO:0000256" key="1">
    <source>
        <dbReference type="ARBA" id="ARBA00002841"/>
    </source>
</evidence>
<dbReference type="NCBIfam" id="TIGR02136">
    <property type="entry name" value="ptsS_2"/>
    <property type="match status" value="1"/>
</dbReference>
<evidence type="ECO:0000256" key="6">
    <source>
        <dbReference type="ARBA" id="ARBA00022592"/>
    </source>
</evidence>
<accession>A0A8J6J755</accession>
<protein>
    <recommendedName>
        <fullName evidence="10">Phosphate-binding protein</fullName>
    </recommendedName>
</protein>
<dbReference type="SUPFAM" id="SSF53850">
    <property type="entry name" value="Periplasmic binding protein-like II"/>
    <property type="match status" value="1"/>
</dbReference>
<feature type="domain" description="PBP" evidence="11">
    <location>
        <begin position="42"/>
        <end position="271"/>
    </location>
</feature>
<comment type="function">
    <text evidence="1">Part of the ABC transporter complex PstSACB involved in phosphate import.</text>
</comment>
<keyword evidence="6 10" id="KW-0592">Phosphate transport</keyword>
<dbReference type="PANTHER" id="PTHR30570">
    <property type="entry name" value="PERIPLASMIC PHOSPHATE BINDING COMPONENT OF PHOSPHATE ABC TRANSPORTER"/>
    <property type="match status" value="1"/>
</dbReference>
<proteinExistence type="inferred from homology"/>
<evidence type="ECO:0000256" key="3">
    <source>
        <dbReference type="ARBA" id="ARBA00008725"/>
    </source>
</evidence>
<comment type="caution">
    <text evidence="12">The sequence shown here is derived from an EMBL/GenBank/DDBJ whole genome shotgun (WGS) entry which is preliminary data.</text>
</comment>
<sequence>MKKVSALILSLALCVGLLAGCGAPAATQSPSQSPAGSPAGGSAALTGKVVTNGSTSMEKVIGALIEQFKTVQPGVTVTYDPTGSGTGVEAAKNGTADIGLASRALKDAEKDGGLTETVIAKDGIAIVVNPANGVEDLTVEQIARIARGEIANWSEVGGGDAEIAFIGREAGSGTRGAFEEITETADVCVYSQELTSTGAVVTAVATTPGAIGYVSLSSVDDTVKALKVAGVAPSEATVLDGTYAIQRPFVFATKTDEPLSEAAQAFYDFAMDSANAELYAAAGVVPAAN</sequence>
<evidence type="ECO:0000256" key="8">
    <source>
        <dbReference type="ARBA" id="ARBA00023139"/>
    </source>
</evidence>
<dbReference type="InterPro" id="IPR024370">
    <property type="entry name" value="PBP_domain"/>
</dbReference>
<evidence type="ECO:0000256" key="10">
    <source>
        <dbReference type="RuleBase" id="RU367119"/>
    </source>
</evidence>
<dbReference type="Proteomes" id="UP000607645">
    <property type="component" value="Unassembled WGS sequence"/>
</dbReference>
<dbReference type="Gene3D" id="3.40.190.10">
    <property type="entry name" value="Periplasmic binding protein-like II"/>
    <property type="match status" value="2"/>
</dbReference>
<dbReference type="PANTHER" id="PTHR30570:SF1">
    <property type="entry name" value="PHOSPHATE-BINDING PROTEIN PSTS"/>
    <property type="match status" value="1"/>
</dbReference>
<reference evidence="12" key="1">
    <citation type="submission" date="2020-08" db="EMBL/GenBank/DDBJ databases">
        <title>Genome public.</title>
        <authorList>
            <person name="Liu C."/>
            <person name="Sun Q."/>
        </authorList>
    </citation>
    <scope>NUCLEOTIDE SEQUENCE</scope>
    <source>
        <strain evidence="12">NSJ-52</strain>
    </source>
</reference>
<feature type="signal peptide" evidence="10">
    <location>
        <begin position="1"/>
        <end position="19"/>
    </location>
</feature>
<dbReference type="PROSITE" id="PS51257">
    <property type="entry name" value="PROKAR_LIPOPROTEIN"/>
    <property type="match status" value="1"/>
</dbReference>
<keyword evidence="7 10" id="KW-0732">Signal</keyword>
<dbReference type="Pfam" id="PF12849">
    <property type="entry name" value="PBP_like_2"/>
    <property type="match status" value="1"/>
</dbReference>
<evidence type="ECO:0000313" key="13">
    <source>
        <dbReference type="Proteomes" id="UP000607645"/>
    </source>
</evidence>